<gene>
    <name evidence="2" type="ORF">KC640_00845</name>
</gene>
<evidence type="ECO:0000313" key="2">
    <source>
        <dbReference type="EMBL" id="MCA9378951.1"/>
    </source>
</evidence>
<keyword evidence="1" id="KW-0812">Transmembrane</keyword>
<organism evidence="2 3">
    <name type="scientific">Candidatus Dojkabacteria bacterium</name>
    <dbReference type="NCBI Taxonomy" id="2099670"/>
    <lineage>
        <taxon>Bacteria</taxon>
        <taxon>Candidatus Dojkabacteria</taxon>
    </lineage>
</organism>
<feature type="non-terminal residue" evidence="2">
    <location>
        <position position="1"/>
    </location>
</feature>
<sequence>LSTTNVSSQSNQIEMSSLHGYLVAWGDEAVYDIHAEFSFDVSTDELALNIFSLPGKSIDQDVVFTELSDQVGTIGDLVGNLWGTIDYNEPLKEVAYTARVHRFHLPGDAEFVSTPLQGPDIPADLGQLTSDSDPVTKLRYVYNYIVDKYAPNLDNADLKFAPETDDIAAKESLHSIEYAYLLAAYAQKLEIPTRICYGYLMGVDSLGGFDAGVPIVYVQALVDGEVATLDPFLEDVTGFEMFAAPFFDRIQMGVLNPSNQFDSVLGMLTSTTLSRPQVTEIGNINQSFDYTLAVDFPPEVLSGNYYQGTLTISNDSGHVIELESVLLNNKDYLSSIVGISDNYYRLIRPVGETRLVLTGLIEEDLFSSNSRSGKVTVKPLDPVFPTKTESYTVSFKANIQLVLGLISGAVVLTLLVGFWYYKKGLRKRRLTKSYAMEQDMVPTPILEG</sequence>
<dbReference type="AlphaFoldDB" id="A0A955I736"/>
<accession>A0A955I736</accession>
<dbReference type="EMBL" id="JAGQLI010000043">
    <property type="protein sequence ID" value="MCA9378951.1"/>
    <property type="molecule type" value="Genomic_DNA"/>
</dbReference>
<reference evidence="2" key="2">
    <citation type="journal article" date="2021" name="Microbiome">
        <title>Successional dynamics and alternative stable states in a saline activated sludge microbial community over 9 years.</title>
        <authorList>
            <person name="Wang Y."/>
            <person name="Ye J."/>
            <person name="Ju F."/>
            <person name="Liu L."/>
            <person name="Boyd J.A."/>
            <person name="Deng Y."/>
            <person name="Parks D.H."/>
            <person name="Jiang X."/>
            <person name="Yin X."/>
            <person name="Woodcroft B.J."/>
            <person name="Tyson G.W."/>
            <person name="Hugenholtz P."/>
            <person name="Polz M.F."/>
            <person name="Zhang T."/>
        </authorList>
    </citation>
    <scope>NUCLEOTIDE SEQUENCE</scope>
    <source>
        <strain evidence="2">HKST-UBA12</strain>
    </source>
</reference>
<protein>
    <submittedName>
        <fullName evidence="2">Transglutaminase domain-containing protein</fullName>
    </submittedName>
</protein>
<dbReference type="Proteomes" id="UP000760819">
    <property type="component" value="Unassembled WGS sequence"/>
</dbReference>
<keyword evidence="1" id="KW-0472">Membrane</keyword>
<evidence type="ECO:0000313" key="3">
    <source>
        <dbReference type="Proteomes" id="UP000760819"/>
    </source>
</evidence>
<name>A0A955I736_9BACT</name>
<feature type="transmembrane region" description="Helical" evidence="1">
    <location>
        <begin position="401"/>
        <end position="421"/>
    </location>
</feature>
<keyword evidence="1" id="KW-1133">Transmembrane helix</keyword>
<evidence type="ECO:0000256" key="1">
    <source>
        <dbReference type="SAM" id="Phobius"/>
    </source>
</evidence>
<comment type="caution">
    <text evidence="2">The sequence shown here is derived from an EMBL/GenBank/DDBJ whole genome shotgun (WGS) entry which is preliminary data.</text>
</comment>
<proteinExistence type="predicted"/>
<reference evidence="2" key="1">
    <citation type="submission" date="2020-04" db="EMBL/GenBank/DDBJ databases">
        <authorList>
            <person name="Zhang T."/>
        </authorList>
    </citation>
    <scope>NUCLEOTIDE SEQUENCE</scope>
    <source>
        <strain evidence="2">HKST-UBA12</strain>
    </source>
</reference>